<sequence length="99" mass="10324">MSIPPAARRDRAGTSRAAASSGVAGGAYAAKAGAASAWSAVTVRARGRARSSAVFCQVPSTARLISRSWAGWDGPNPSGRFRQGELVRYFRAVASSVRR</sequence>
<feature type="compositionally biased region" description="Low complexity" evidence="1">
    <location>
        <begin position="14"/>
        <end position="24"/>
    </location>
</feature>
<gene>
    <name evidence="2" type="ORF">GCM10010347_52220</name>
</gene>
<evidence type="ECO:0000313" key="3">
    <source>
        <dbReference type="Proteomes" id="UP000642673"/>
    </source>
</evidence>
<dbReference type="Proteomes" id="UP000642673">
    <property type="component" value="Unassembled WGS sequence"/>
</dbReference>
<evidence type="ECO:0000256" key="1">
    <source>
        <dbReference type="SAM" id="MobiDB-lite"/>
    </source>
</evidence>
<name>A0ABQ3F111_9ACTN</name>
<organism evidence="2 3">
    <name type="scientific">Streptomyces cirratus</name>
    <dbReference type="NCBI Taxonomy" id="68187"/>
    <lineage>
        <taxon>Bacteria</taxon>
        <taxon>Bacillati</taxon>
        <taxon>Actinomycetota</taxon>
        <taxon>Actinomycetes</taxon>
        <taxon>Kitasatosporales</taxon>
        <taxon>Streptomycetaceae</taxon>
        <taxon>Streptomyces</taxon>
    </lineage>
</organism>
<keyword evidence="3" id="KW-1185">Reference proteome</keyword>
<dbReference type="EMBL" id="BMVP01000013">
    <property type="protein sequence ID" value="GHB75409.1"/>
    <property type="molecule type" value="Genomic_DNA"/>
</dbReference>
<protein>
    <submittedName>
        <fullName evidence="2">Uncharacterized protein</fullName>
    </submittedName>
</protein>
<proteinExistence type="predicted"/>
<feature type="region of interest" description="Disordered" evidence="1">
    <location>
        <begin position="1"/>
        <end position="24"/>
    </location>
</feature>
<comment type="caution">
    <text evidence="2">The sequence shown here is derived from an EMBL/GenBank/DDBJ whole genome shotgun (WGS) entry which is preliminary data.</text>
</comment>
<reference evidence="3" key="1">
    <citation type="journal article" date="2019" name="Int. J. Syst. Evol. Microbiol.">
        <title>The Global Catalogue of Microorganisms (GCM) 10K type strain sequencing project: providing services to taxonomists for standard genome sequencing and annotation.</title>
        <authorList>
            <consortium name="The Broad Institute Genomics Platform"/>
            <consortium name="The Broad Institute Genome Sequencing Center for Infectious Disease"/>
            <person name="Wu L."/>
            <person name="Ma J."/>
        </authorList>
    </citation>
    <scope>NUCLEOTIDE SEQUENCE [LARGE SCALE GENOMIC DNA]</scope>
    <source>
        <strain evidence="3">JCM 4738</strain>
    </source>
</reference>
<evidence type="ECO:0000313" key="2">
    <source>
        <dbReference type="EMBL" id="GHB75409.1"/>
    </source>
</evidence>
<accession>A0ABQ3F111</accession>